<dbReference type="FunCoup" id="A0A7R8UBP0">
    <property type="interactions" value="29"/>
</dbReference>
<evidence type="ECO:0000256" key="7">
    <source>
        <dbReference type="ARBA" id="ARBA00023136"/>
    </source>
</evidence>
<dbReference type="GO" id="GO:0005549">
    <property type="term" value="F:odorant binding"/>
    <property type="evidence" value="ECO:0007669"/>
    <property type="project" value="InterPro"/>
</dbReference>
<evidence type="ECO:0000313" key="12">
    <source>
        <dbReference type="EMBL" id="CAD7077818.1"/>
    </source>
</evidence>
<keyword evidence="7 11" id="KW-0472">Membrane</keyword>
<keyword evidence="9" id="KW-0807">Transducer</keyword>
<evidence type="ECO:0000256" key="3">
    <source>
        <dbReference type="ARBA" id="ARBA00022606"/>
    </source>
</evidence>
<feature type="transmembrane region" description="Helical" evidence="11">
    <location>
        <begin position="272"/>
        <end position="294"/>
    </location>
</feature>
<comment type="subcellular location">
    <subcellularLocation>
        <location evidence="1">Cell membrane</location>
        <topology evidence="1">Multi-pass membrane protein</topology>
    </subcellularLocation>
</comment>
<feature type="transmembrane region" description="Helical" evidence="11">
    <location>
        <begin position="105"/>
        <end position="128"/>
    </location>
</feature>
<feature type="transmembrane region" description="Helical" evidence="11">
    <location>
        <begin position="42"/>
        <end position="66"/>
    </location>
</feature>
<evidence type="ECO:0000256" key="6">
    <source>
        <dbReference type="ARBA" id="ARBA00022989"/>
    </source>
</evidence>
<dbReference type="GO" id="GO:0007165">
    <property type="term" value="P:signal transduction"/>
    <property type="evidence" value="ECO:0007669"/>
    <property type="project" value="UniProtKB-KW"/>
</dbReference>
<dbReference type="GO" id="GO:0004984">
    <property type="term" value="F:olfactory receptor activity"/>
    <property type="evidence" value="ECO:0007669"/>
    <property type="project" value="InterPro"/>
</dbReference>
<accession>A0A7R8UBP0</accession>
<dbReference type="InParanoid" id="A0A7R8UBP0"/>
<evidence type="ECO:0000256" key="2">
    <source>
        <dbReference type="ARBA" id="ARBA00022475"/>
    </source>
</evidence>
<dbReference type="AlphaFoldDB" id="A0A7R8UBP0"/>
<evidence type="ECO:0000256" key="8">
    <source>
        <dbReference type="ARBA" id="ARBA00023170"/>
    </source>
</evidence>
<dbReference type="OrthoDB" id="8185860at2759"/>
<keyword evidence="2" id="KW-1003">Cell membrane</keyword>
<evidence type="ECO:0000256" key="1">
    <source>
        <dbReference type="ARBA" id="ARBA00004651"/>
    </source>
</evidence>
<reference evidence="12 13" key="1">
    <citation type="submission" date="2020-11" db="EMBL/GenBank/DDBJ databases">
        <authorList>
            <person name="Wallbank WR R."/>
            <person name="Pardo Diaz C."/>
            <person name="Kozak K."/>
            <person name="Martin S."/>
            <person name="Jiggins C."/>
            <person name="Moest M."/>
            <person name="Warren A I."/>
            <person name="Generalovic N T."/>
            <person name="Byers J.R.P. K."/>
            <person name="Montejo-Kovacevich G."/>
            <person name="Yen C E."/>
        </authorList>
    </citation>
    <scope>NUCLEOTIDE SEQUENCE [LARGE SCALE GENOMIC DNA]</scope>
</reference>
<dbReference type="GO" id="GO:0005886">
    <property type="term" value="C:plasma membrane"/>
    <property type="evidence" value="ECO:0007669"/>
    <property type="project" value="UniProtKB-SubCell"/>
</dbReference>
<sequence>MKSQEKSVKFRDFMGIAVVCYESLGIDAFAPQGKRNILGKIFQVFIFVLGTGNLFLAAVLEIVYFTKSFGVFKDIIEITALLPCTIISTASTNWAYPIIYLHQSYAGYVAVGAGIATDLLLCCIITQLQMHFDFISRQLLEMVPRGGPNDMRCLKQLIQHHVTILRFSEETNDVFGISSLCTFLSSSPIICFTGFQVSIGAANRVIGKYILFLIHQSLTVFAVCYHGNIVIDSSLEVADAAYGQHWFQASKEYKKMLLILITRANNPSTLKATSFVTASLMTFSSIISTSYQFFALVRTMYSDG</sequence>
<keyword evidence="6 11" id="KW-1133">Transmembrane helix</keyword>
<feature type="transmembrane region" description="Helical" evidence="11">
    <location>
        <begin position="78"/>
        <end position="99"/>
    </location>
</feature>
<evidence type="ECO:0000313" key="13">
    <source>
        <dbReference type="Proteomes" id="UP000594454"/>
    </source>
</evidence>
<comment type="subunit">
    <text evidence="10">Interacts with Orco. Complexes exist early in the endomembrane system in olfactory sensory neurons (OSNs), coupling these complexes to the conserved ciliary trafficking pathway.</text>
</comment>
<dbReference type="Pfam" id="PF02949">
    <property type="entry name" value="7tm_6"/>
    <property type="match status" value="1"/>
</dbReference>
<name>A0A7R8UBP0_HERIL</name>
<evidence type="ECO:0000256" key="4">
    <source>
        <dbReference type="ARBA" id="ARBA00022692"/>
    </source>
</evidence>
<keyword evidence="8" id="KW-0675">Receptor</keyword>
<dbReference type="PANTHER" id="PTHR21137:SF44">
    <property type="entry name" value="ODORANT RECEPTOR 13A-RELATED"/>
    <property type="match status" value="1"/>
</dbReference>
<evidence type="ECO:0000256" key="10">
    <source>
        <dbReference type="ARBA" id="ARBA00038679"/>
    </source>
</evidence>
<dbReference type="PANTHER" id="PTHR21137">
    <property type="entry name" value="ODORANT RECEPTOR"/>
    <property type="match status" value="1"/>
</dbReference>
<dbReference type="Proteomes" id="UP000594454">
    <property type="component" value="Chromosome 1"/>
</dbReference>
<keyword evidence="13" id="KW-1185">Reference proteome</keyword>
<dbReference type="InterPro" id="IPR004117">
    <property type="entry name" value="7tm6_olfct_rcpt"/>
</dbReference>
<proteinExistence type="predicted"/>
<dbReference type="EMBL" id="LR899009">
    <property type="protein sequence ID" value="CAD7077818.1"/>
    <property type="molecule type" value="Genomic_DNA"/>
</dbReference>
<protein>
    <recommendedName>
        <fullName evidence="14">Odorant receptor</fullName>
    </recommendedName>
</protein>
<keyword evidence="4 11" id="KW-0812">Transmembrane</keyword>
<evidence type="ECO:0000256" key="5">
    <source>
        <dbReference type="ARBA" id="ARBA00022725"/>
    </source>
</evidence>
<evidence type="ECO:0000256" key="11">
    <source>
        <dbReference type="SAM" id="Phobius"/>
    </source>
</evidence>
<keyword evidence="3" id="KW-0716">Sensory transduction</keyword>
<organism evidence="12 13">
    <name type="scientific">Hermetia illucens</name>
    <name type="common">Black soldier fly</name>
    <dbReference type="NCBI Taxonomy" id="343691"/>
    <lineage>
        <taxon>Eukaryota</taxon>
        <taxon>Metazoa</taxon>
        <taxon>Ecdysozoa</taxon>
        <taxon>Arthropoda</taxon>
        <taxon>Hexapoda</taxon>
        <taxon>Insecta</taxon>
        <taxon>Pterygota</taxon>
        <taxon>Neoptera</taxon>
        <taxon>Endopterygota</taxon>
        <taxon>Diptera</taxon>
        <taxon>Brachycera</taxon>
        <taxon>Stratiomyomorpha</taxon>
        <taxon>Stratiomyidae</taxon>
        <taxon>Hermetiinae</taxon>
        <taxon>Hermetia</taxon>
    </lineage>
</organism>
<evidence type="ECO:0000256" key="9">
    <source>
        <dbReference type="ARBA" id="ARBA00023224"/>
    </source>
</evidence>
<evidence type="ECO:0008006" key="14">
    <source>
        <dbReference type="Google" id="ProtNLM"/>
    </source>
</evidence>
<keyword evidence="5" id="KW-0552">Olfaction</keyword>
<gene>
    <name evidence="12" type="ORF">HERILL_LOCUS1129</name>
</gene>